<proteinExistence type="predicted"/>
<gene>
    <name evidence="1" type="ORF">K8V20_09315</name>
</gene>
<dbReference type="InterPro" id="IPR036206">
    <property type="entry name" value="ThiamineP_synth_sf"/>
</dbReference>
<reference evidence="1" key="1">
    <citation type="journal article" date="2021" name="PeerJ">
        <title>Extensive microbial diversity within the chicken gut microbiome revealed by metagenomics and culture.</title>
        <authorList>
            <person name="Gilroy R."/>
            <person name="Ravi A."/>
            <person name="Getino M."/>
            <person name="Pursley I."/>
            <person name="Horton D.L."/>
            <person name="Alikhan N.F."/>
            <person name="Baker D."/>
            <person name="Gharbi K."/>
            <person name="Hall N."/>
            <person name="Watson M."/>
            <person name="Adriaenssens E.M."/>
            <person name="Foster-Nyarko E."/>
            <person name="Jarju S."/>
            <person name="Secka A."/>
            <person name="Antonio M."/>
            <person name="Oren A."/>
            <person name="Chaudhuri R.R."/>
            <person name="La Ragione R."/>
            <person name="Hildebrand F."/>
            <person name="Pallen M.J."/>
        </authorList>
    </citation>
    <scope>NUCLEOTIDE SEQUENCE</scope>
    <source>
        <strain evidence="1">ChiBcec21-2208</strain>
    </source>
</reference>
<reference evidence="1" key="2">
    <citation type="submission" date="2021-09" db="EMBL/GenBank/DDBJ databases">
        <authorList>
            <person name="Gilroy R."/>
        </authorList>
    </citation>
    <scope>NUCLEOTIDE SEQUENCE</scope>
    <source>
        <strain evidence="1">ChiBcec21-2208</strain>
    </source>
</reference>
<dbReference type="SUPFAM" id="SSF51391">
    <property type="entry name" value="Thiamin phosphate synthase"/>
    <property type="match status" value="1"/>
</dbReference>
<evidence type="ECO:0000313" key="1">
    <source>
        <dbReference type="EMBL" id="HJG28824.1"/>
    </source>
</evidence>
<dbReference type="Proteomes" id="UP000782880">
    <property type="component" value="Unassembled WGS sequence"/>
</dbReference>
<name>A0A921LPC4_9FIRM</name>
<dbReference type="EMBL" id="DYVE01000239">
    <property type="protein sequence ID" value="HJG28824.1"/>
    <property type="molecule type" value="Genomic_DNA"/>
</dbReference>
<sequence>MKTTRLIVMLTYQDRTVPNAADLFAQCRNTPAEYWGFKEEGLSLPAMRELFAQMKACGKKTALEVVAYTEEEGLRGARMAADCGCDLLMGTVYSDAILNFCRTHGMQYMPFVGRVTSRPSVLEGTPDEMIRQAEDCLRKGVFGFDLLGYRYTGDKTDLIRRFVAAVDAPVCVAGSVDSYQHLDEIKSIAPWAFTIGSAFFQQKFGPDFAGQIETVCRYLDRPEEGAPCC</sequence>
<evidence type="ECO:0000313" key="2">
    <source>
        <dbReference type="Proteomes" id="UP000782880"/>
    </source>
</evidence>
<evidence type="ECO:0008006" key="3">
    <source>
        <dbReference type="Google" id="ProtNLM"/>
    </source>
</evidence>
<organism evidence="1 2">
    <name type="scientific">Subdoligranulum variabile</name>
    <dbReference type="NCBI Taxonomy" id="214851"/>
    <lineage>
        <taxon>Bacteria</taxon>
        <taxon>Bacillati</taxon>
        <taxon>Bacillota</taxon>
        <taxon>Clostridia</taxon>
        <taxon>Eubacteriales</taxon>
        <taxon>Oscillospiraceae</taxon>
        <taxon>Subdoligranulum</taxon>
    </lineage>
</organism>
<dbReference type="AlphaFoldDB" id="A0A921LPC4"/>
<comment type="caution">
    <text evidence="1">The sequence shown here is derived from an EMBL/GenBank/DDBJ whole genome shotgun (WGS) entry which is preliminary data.</text>
</comment>
<protein>
    <recommendedName>
        <fullName evidence="3">4-hydroxythreonine-4-phosphate dehydrogenase</fullName>
    </recommendedName>
</protein>
<accession>A0A921LPC4</accession>